<proteinExistence type="predicted"/>
<dbReference type="RefSeq" id="WP_349545877.1">
    <property type="nucleotide sequence ID" value="NZ_JAOALG010000003.1"/>
</dbReference>
<keyword evidence="2" id="KW-1185">Reference proteome</keyword>
<evidence type="ECO:0008006" key="3">
    <source>
        <dbReference type="Google" id="ProtNLM"/>
    </source>
</evidence>
<dbReference type="Pfam" id="PF25860">
    <property type="entry name" value="CPPA"/>
    <property type="match status" value="1"/>
</dbReference>
<gene>
    <name evidence="1" type="ORF">N0A02_32985</name>
</gene>
<evidence type="ECO:0000313" key="1">
    <source>
        <dbReference type="EMBL" id="MEQ5844279.1"/>
    </source>
</evidence>
<accession>A0ABV1LYC6</accession>
<comment type="caution">
    <text evidence="1">The sequence shown here is derived from an EMBL/GenBank/DDBJ whole genome shotgun (WGS) entry which is preliminary data.</text>
</comment>
<name>A0ABV1LYC6_9BURK</name>
<dbReference type="InterPro" id="IPR058891">
    <property type="entry name" value="CPPA"/>
</dbReference>
<evidence type="ECO:0000313" key="2">
    <source>
        <dbReference type="Proteomes" id="UP001469089"/>
    </source>
</evidence>
<reference evidence="1 2" key="1">
    <citation type="journal article" date="2024" name="Chem. Sci.">
        <title>Discovery of a lagriamide polyketide by integrated genome mining, isotopic labeling, and untargeted metabolomics.</title>
        <authorList>
            <person name="Fergusson C.H."/>
            <person name="Saulog J."/>
            <person name="Paulo B.S."/>
            <person name="Wilson D.M."/>
            <person name="Liu D.Y."/>
            <person name="Morehouse N.J."/>
            <person name="Waterworth S."/>
            <person name="Barkei J."/>
            <person name="Gray C.A."/>
            <person name="Kwan J.C."/>
            <person name="Eustaquio A.S."/>
            <person name="Linington R.G."/>
        </authorList>
    </citation>
    <scope>NUCLEOTIDE SEQUENCE [LARGE SCALE GENOMIC DNA]</scope>
    <source>
        <strain evidence="1 2">RL17-338-BIF-B</strain>
    </source>
</reference>
<keyword evidence="1" id="KW-0614">Plasmid</keyword>
<organism evidence="1 2">
    <name type="scientific">Paraburkholderia acidicola</name>
    <dbReference type="NCBI Taxonomy" id="1912599"/>
    <lineage>
        <taxon>Bacteria</taxon>
        <taxon>Pseudomonadati</taxon>
        <taxon>Pseudomonadota</taxon>
        <taxon>Betaproteobacteria</taxon>
        <taxon>Burkholderiales</taxon>
        <taxon>Burkholderiaceae</taxon>
        <taxon>Paraburkholderia</taxon>
    </lineage>
</organism>
<protein>
    <recommendedName>
        <fullName evidence="3">HTH araC/xylS-type domain-containing protein</fullName>
    </recommendedName>
</protein>
<geneLocation type="plasmid" evidence="1">
    <name>pl1</name>
</geneLocation>
<dbReference type="EMBL" id="JAOALG010000003">
    <property type="protein sequence ID" value="MEQ5844279.1"/>
    <property type="molecule type" value="Genomic_DNA"/>
</dbReference>
<sequence>MEDRIRILIERDRQTLLWLRTHVGDARLSTAIDVLTRGEAKPYVSALCRYLGVRPPTFSGSLPRTPASSEVGDRYLTQIRAHLARNIYSRAR</sequence>
<dbReference type="Proteomes" id="UP001469089">
    <property type="component" value="Unassembled WGS sequence"/>
</dbReference>